<keyword evidence="3" id="KW-1185">Reference proteome</keyword>
<organism evidence="2 3">
    <name type="scientific">Aspergillus avenaceus</name>
    <dbReference type="NCBI Taxonomy" id="36643"/>
    <lineage>
        <taxon>Eukaryota</taxon>
        <taxon>Fungi</taxon>
        <taxon>Dikarya</taxon>
        <taxon>Ascomycota</taxon>
        <taxon>Pezizomycotina</taxon>
        <taxon>Eurotiomycetes</taxon>
        <taxon>Eurotiomycetidae</taxon>
        <taxon>Eurotiales</taxon>
        <taxon>Aspergillaceae</taxon>
        <taxon>Aspergillus</taxon>
        <taxon>Aspergillus subgen. Circumdati</taxon>
    </lineage>
</organism>
<dbReference type="AlphaFoldDB" id="A0A5N6TXW1"/>
<evidence type="ECO:0000313" key="2">
    <source>
        <dbReference type="EMBL" id="KAE8150911.1"/>
    </source>
</evidence>
<keyword evidence="1" id="KW-0732">Signal</keyword>
<gene>
    <name evidence="2" type="ORF">BDV25DRAFT_139347</name>
</gene>
<feature type="chain" id="PRO_5024811998" evidence="1">
    <location>
        <begin position="20"/>
        <end position="101"/>
    </location>
</feature>
<evidence type="ECO:0000256" key="1">
    <source>
        <dbReference type="SAM" id="SignalP"/>
    </source>
</evidence>
<reference evidence="2 3" key="1">
    <citation type="submission" date="2019-04" db="EMBL/GenBank/DDBJ databases">
        <title>Friends and foes A comparative genomics study of 23 Aspergillus species from section Flavi.</title>
        <authorList>
            <consortium name="DOE Joint Genome Institute"/>
            <person name="Kjaerbolling I."/>
            <person name="Vesth T."/>
            <person name="Frisvad J.C."/>
            <person name="Nybo J.L."/>
            <person name="Theobald S."/>
            <person name="Kildgaard S."/>
            <person name="Isbrandt T."/>
            <person name="Kuo A."/>
            <person name="Sato A."/>
            <person name="Lyhne E.K."/>
            <person name="Kogle M.E."/>
            <person name="Wiebenga A."/>
            <person name="Kun R.S."/>
            <person name="Lubbers R.J."/>
            <person name="Makela M.R."/>
            <person name="Barry K."/>
            <person name="Chovatia M."/>
            <person name="Clum A."/>
            <person name="Daum C."/>
            <person name="Haridas S."/>
            <person name="He G."/>
            <person name="LaButti K."/>
            <person name="Lipzen A."/>
            <person name="Mondo S."/>
            <person name="Riley R."/>
            <person name="Salamov A."/>
            <person name="Simmons B.A."/>
            <person name="Magnuson J.K."/>
            <person name="Henrissat B."/>
            <person name="Mortensen U.H."/>
            <person name="Larsen T.O."/>
            <person name="Devries R.P."/>
            <person name="Grigoriev I.V."/>
            <person name="Machida M."/>
            <person name="Baker S.E."/>
            <person name="Andersen M.R."/>
        </authorList>
    </citation>
    <scope>NUCLEOTIDE SEQUENCE [LARGE SCALE GENOMIC DNA]</scope>
    <source>
        <strain evidence="2 3">IBT 18842</strain>
    </source>
</reference>
<feature type="signal peptide" evidence="1">
    <location>
        <begin position="1"/>
        <end position="19"/>
    </location>
</feature>
<dbReference type="EMBL" id="ML742082">
    <property type="protein sequence ID" value="KAE8150911.1"/>
    <property type="molecule type" value="Genomic_DNA"/>
</dbReference>
<proteinExistence type="predicted"/>
<sequence>MKFIANALVLLTVVAGVSAVPAADNSNLKTVVSGEFTYIGEAGVKSNVEAGDFSIQCNGDFPSHSDCTPGKCQCSGKNGCWSCGGGRVQCQPGPGSGECWK</sequence>
<accession>A0A5N6TXW1</accession>
<name>A0A5N6TXW1_ASPAV</name>
<evidence type="ECO:0000313" key="3">
    <source>
        <dbReference type="Proteomes" id="UP000325780"/>
    </source>
</evidence>
<dbReference type="Proteomes" id="UP000325780">
    <property type="component" value="Unassembled WGS sequence"/>
</dbReference>
<dbReference type="OrthoDB" id="4454372at2759"/>
<protein>
    <submittedName>
        <fullName evidence="2">Uncharacterized protein</fullName>
    </submittedName>
</protein>